<keyword evidence="10" id="KW-1185">Reference proteome</keyword>
<dbReference type="GO" id="GO:0016020">
    <property type="term" value="C:membrane"/>
    <property type="evidence" value="ECO:0007669"/>
    <property type="project" value="UniProtKB-SubCell"/>
</dbReference>
<feature type="transmembrane region" description="Helical" evidence="7">
    <location>
        <begin position="212"/>
        <end position="237"/>
    </location>
</feature>
<feature type="transmembrane region" description="Helical" evidence="7">
    <location>
        <begin position="166"/>
        <end position="188"/>
    </location>
</feature>
<evidence type="ECO:0000256" key="1">
    <source>
        <dbReference type="ARBA" id="ARBA00004141"/>
    </source>
</evidence>
<comment type="caution">
    <text evidence="9">The sequence shown here is derived from an EMBL/GenBank/DDBJ whole genome shotgun (WGS) entry which is preliminary data.</text>
</comment>
<keyword evidence="5" id="KW-0534">Nitrate assimilation</keyword>
<dbReference type="InterPro" id="IPR011701">
    <property type="entry name" value="MFS"/>
</dbReference>
<dbReference type="InterPro" id="IPR044772">
    <property type="entry name" value="NO3_transporter"/>
</dbReference>
<sequence length="405" mass="43383">MKKMQEFLKAGHFPTLISSFLYFDCSFMIWMLLAALGVFLSEEFSLGPAQKGFIVSIPLLGGTLMRIPLGILSDRFGSKKVALWGMTISMIPLFWGWRFAGTLSEVACIGLLLGVAGASFAVALPLASRWYPARYQGLVLGIAGAGNSGSVLATLFAPALAKNFGWHAVFGLAMIPMACVFFFFLFTAKDCPGSLSKKSLKEYLAPIKSRDALTFCILYSITFGGFVGIASFLPIFFYDQYGIGKLTTGLYTSYCILGASLLRPLGGYLSDKFGGVFMITIVLLFLATVLIGISFLPPVALVLPLFILLMASLGIGNGSVFQLVPLRFKKDIGVVTGFVGAFGGLGGFLIPNLLGSLKSLTGSFSFGFLAVAIASISACALVFFMNILIWKNSDSTESDLEMEAT</sequence>
<dbReference type="Proteomes" id="UP000297855">
    <property type="component" value="Unassembled WGS sequence"/>
</dbReference>
<feature type="transmembrane region" description="Helical" evidence="7">
    <location>
        <begin position="20"/>
        <end position="40"/>
    </location>
</feature>
<keyword evidence="3 7" id="KW-0812">Transmembrane</keyword>
<dbReference type="RefSeq" id="WP_135813036.1">
    <property type="nucleotide sequence ID" value="NZ_RQEV01000008.1"/>
</dbReference>
<dbReference type="PANTHER" id="PTHR23515">
    <property type="entry name" value="HIGH-AFFINITY NITRATE TRANSPORTER 2.3"/>
    <property type="match status" value="1"/>
</dbReference>
<dbReference type="InterPro" id="IPR036259">
    <property type="entry name" value="MFS_trans_sf"/>
</dbReference>
<dbReference type="InterPro" id="IPR020846">
    <property type="entry name" value="MFS_dom"/>
</dbReference>
<evidence type="ECO:0000256" key="4">
    <source>
        <dbReference type="ARBA" id="ARBA00022989"/>
    </source>
</evidence>
<evidence type="ECO:0000256" key="3">
    <source>
        <dbReference type="ARBA" id="ARBA00022692"/>
    </source>
</evidence>
<protein>
    <submittedName>
        <fullName evidence="9">NarK/NasA family nitrate transporter</fullName>
    </submittedName>
</protein>
<dbReference type="SUPFAM" id="SSF103473">
    <property type="entry name" value="MFS general substrate transporter"/>
    <property type="match status" value="1"/>
</dbReference>
<dbReference type="PROSITE" id="PS50850">
    <property type="entry name" value="MFS"/>
    <property type="match status" value="1"/>
</dbReference>
<dbReference type="OrthoDB" id="9773404at2"/>
<dbReference type="CDD" id="cd17341">
    <property type="entry name" value="MFS_NRT2_like"/>
    <property type="match status" value="1"/>
</dbReference>
<feature type="transmembrane region" description="Helical" evidence="7">
    <location>
        <begin position="301"/>
        <end position="320"/>
    </location>
</feature>
<evidence type="ECO:0000256" key="5">
    <source>
        <dbReference type="ARBA" id="ARBA00023063"/>
    </source>
</evidence>
<feature type="domain" description="Major facilitator superfamily (MFS) profile" evidence="8">
    <location>
        <begin position="14"/>
        <end position="390"/>
    </location>
</feature>
<dbReference type="GO" id="GO:0015112">
    <property type="term" value="F:nitrate transmembrane transporter activity"/>
    <property type="evidence" value="ECO:0007669"/>
    <property type="project" value="InterPro"/>
</dbReference>
<evidence type="ECO:0000313" key="9">
    <source>
        <dbReference type="EMBL" id="TGK19333.1"/>
    </source>
</evidence>
<organism evidence="9 10">
    <name type="scientific">Leptospira fluminis</name>
    <dbReference type="NCBI Taxonomy" id="2484979"/>
    <lineage>
        <taxon>Bacteria</taxon>
        <taxon>Pseudomonadati</taxon>
        <taxon>Spirochaetota</taxon>
        <taxon>Spirochaetia</taxon>
        <taxon>Leptospirales</taxon>
        <taxon>Leptospiraceae</taxon>
        <taxon>Leptospira</taxon>
    </lineage>
</organism>
<feature type="transmembrane region" description="Helical" evidence="7">
    <location>
        <begin position="332"/>
        <end position="354"/>
    </location>
</feature>
<feature type="transmembrane region" description="Helical" evidence="7">
    <location>
        <begin position="106"/>
        <end position="126"/>
    </location>
</feature>
<evidence type="ECO:0000256" key="7">
    <source>
        <dbReference type="SAM" id="Phobius"/>
    </source>
</evidence>
<feature type="transmembrane region" description="Helical" evidence="7">
    <location>
        <begin position="81"/>
        <end position="100"/>
    </location>
</feature>
<keyword evidence="4 7" id="KW-1133">Transmembrane helix</keyword>
<feature type="transmembrane region" description="Helical" evidence="7">
    <location>
        <begin position="274"/>
        <end position="295"/>
    </location>
</feature>
<feature type="transmembrane region" description="Helical" evidence="7">
    <location>
        <begin position="243"/>
        <end position="262"/>
    </location>
</feature>
<feature type="transmembrane region" description="Helical" evidence="7">
    <location>
        <begin position="366"/>
        <end position="390"/>
    </location>
</feature>
<evidence type="ECO:0000256" key="6">
    <source>
        <dbReference type="ARBA" id="ARBA00023136"/>
    </source>
</evidence>
<dbReference type="GO" id="GO:0042128">
    <property type="term" value="P:nitrate assimilation"/>
    <property type="evidence" value="ECO:0007669"/>
    <property type="project" value="UniProtKB-KW"/>
</dbReference>
<accession>A0A4R9GQ52</accession>
<dbReference type="EMBL" id="RQEV01000008">
    <property type="protein sequence ID" value="TGK19333.1"/>
    <property type="molecule type" value="Genomic_DNA"/>
</dbReference>
<feature type="transmembrane region" description="Helical" evidence="7">
    <location>
        <begin position="52"/>
        <end position="69"/>
    </location>
</feature>
<name>A0A4R9GQ52_9LEPT</name>
<reference evidence="9" key="1">
    <citation type="journal article" date="2019" name="PLoS Negl. Trop. Dis.">
        <title>Revisiting the worldwide diversity of Leptospira species in the environment.</title>
        <authorList>
            <person name="Vincent A.T."/>
            <person name="Schiettekatte O."/>
            <person name="Bourhy P."/>
            <person name="Veyrier F.J."/>
            <person name="Picardeau M."/>
        </authorList>
    </citation>
    <scope>NUCLEOTIDE SEQUENCE [LARGE SCALE GENOMIC DNA]</scope>
    <source>
        <strain evidence="9">SCS5</strain>
    </source>
</reference>
<feature type="transmembrane region" description="Helical" evidence="7">
    <location>
        <begin position="138"/>
        <end position="160"/>
    </location>
</feature>
<proteinExistence type="inferred from homology"/>
<evidence type="ECO:0000256" key="2">
    <source>
        <dbReference type="ARBA" id="ARBA00008432"/>
    </source>
</evidence>
<comment type="subcellular location">
    <subcellularLocation>
        <location evidence="1">Membrane</location>
        <topology evidence="1">Multi-pass membrane protein</topology>
    </subcellularLocation>
</comment>
<evidence type="ECO:0000313" key="10">
    <source>
        <dbReference type="Proteomes" id="UP000297855"/>
    </source>
</evidence>
<dbReference type="Pfam" id="PF07690">
    <property type="entry name" value="MFS_1"/>
    <property type="match status" value="1"/>
</dbReference>
<evidence type="ECO:0000259" key="8">
    <source>
        <dbReference type="PROSITE" id="PS50850"/>
    </source>
</evidence>
<keyword evidence="6 7" id="KW-0472">Membrane</keyword>
<dbReference type="Gene3D" id="1.20.1250.20">
    <property type="entry name" value="MFS general substrate transporter like domains"/>
    <property type="match status" value="1"/>
</dbReference>
<comment type="similarity">
    <text evidence="2">Belongs to the major facilitator superfamily. Nitrate/nitrite porter (TC 2.A.1.8) family.</text>
</comment>
<gene>
    <name evidence="9" type="ORF">EHO61_07630</name>
</gene>
<dbReference type="AlphaFoldDB" id="A0A4R9GQ52"/>